<sequence>MSTTLLNMTKGPTEGHFIAKISGAQVFNANTLYLGYSGDSLSLYGTDSGEDALLTSVNIDVAGNIVSGTYEYKKHSDFRNVWVRYNGLPYIFVTESATLHITANHSIKHAHGTCKITAVAFNDPDNRIIVEAAFDLKGGNGIPVSS</sequence>
<proteinExistence type="predicted"/>
<dbReference type="AlphaFoldDB" id="A0AAE2Q1G1"/>
<gene>
    <name evidence="1" type="ORF">IFU03_19645</name>
</gene>
<comment type="caution">
    <text evidence="1">The sequence shown here is derived from an EMBL/GenBank/DDBJ whole genome shotgun (WGS) entry which is preliminary data.</text>
</comment>
<name>A0AAE2Q1G1_PSEFL</name>
<evidence type="ECO:0000313" key="2">
    <source>
        <dbReference type="Proteomes" id="UP000610293"/>
    </source>
</evidence>
<dbReference type="RefSeq" id="WP_191951584.1">
    <property type="nucleotide sequence ID" value="NZ_JACYMP010000002.1"/>
</dbReference>
<organism evidence="1 2">
    <name type="scientific">Pseudomonas fluorescens</name>
    <dbReference type="NCBI Taxonomy" id="294"/>
    <lineage>
        <taxon>Bacteria</taxon>
        <taxon>Pseudomonadati</taxon>
        <taxon>Pseudomonadota</taxon>
        <taxon>Gammaproteobacteria</taxon>
        <taxon>Pseudomonadales</taxon>
        <taxon>Pseudomonadaceae</taxon>
        <taxon>Pseudomonas</taxon>
    </lineage>
</organism>
<protein>
    <submittedName>
        <fullName evidence="1">Uncharacterized protein</fullName>
    </submittedName>
</protein>
<dbReference type="Proteomes" id="UP000610293">
    <property type="component" value="Unassembled WGS sequence"/>
</dbReference>
<dbReference type="EMBL" id="JACYNJ010000013">
    <property type="protein sequence ID" value="MBD8271969.1"/>
    <property type="molecule type" value="Genomic_DNA"/>
</dbReference>
<accession>A0AAE2Q1G1</accession>
<reference evidence="1" key="1">
    <citation type="journal article" date="2020" name="FEMS Microbiol. Ecol.">
        <title>Temporal dynamics of bacterial communities during seed development and maturation.</title>
        <authorList>
            <person name="Chesneau G."/>
            <person name="Torres-Cortes G."/>
            <person name="Briand M."/>
            <person name="Darrasse A."/>
            <person name="Preveaux A."/>
            <person name="Marais C."/>
            <person name="Jacques M.A."/>
            <person name="Shade A."/>
            <person name="Barret M."/>
        </authorList>
    </citation>
    <scope>NUCLEOTIDE SEQUENCE</scope>
    <source>
        <strain evidence="1">CFBP13533</strain>
    </source>
</reference>
<evidence type="ECO:0000313" key="1">
    <source>
        <dbReference type="EMBL" id="MBD8271969.1"/>
    </source>
</evidence>